<name>A0A845A565_9SPHN</name>
<dbReference type="CDD" id="cd06558">
    <property type="entry name" value="crotonase-like"/>
    <property type="match status" value="1"/>
</dbReference>
<evidence type="ECO:0000313" key="2">
    <source>
        <dbReference type="Proteomes" id="UP000460561"/>
    </source>
</evidence>
<protein>
    <submittedName>
        <fullName evidence="1">Enoyl-CoA hydratase</fullName>
    </submittedName>
</protein>
<dbReference type="Pfam" id="PF00378">
    <property type="entry name" value="ECH_1"/>
    <property type="match status" value="1"/>
</dbReference>
<dbReference type="SUPFAM" id="SSF52096">
    <property type="entry name" value="ClpP/crotonase"/>
    <property type="match status" value="1"/>
</dbReference>
<dbReference type="EMBL" id="WTYQ01000001">
    <property type="protein sequence ID" value="MXP25330.1"/>
    <property type="molecule type" value="Genomic_DNA"/>
</dbReference>
<dbReference type="PANTHER" id="PTHR11941:SF54">
    <property type="entry name" value="ENOYL-COA HYDRATASE, MITOCHONDRIAL"/>
    <property type="match status" value="1"/>
</dbReference>
<dbReference type="RefSeq" id="WP_160738465.1">
    <property type="nucleotide sequence ID" value="NZ_WTYQ01000001.1"/>
</dbReference>
<proteinExistence type="predicted"/>
<organism evidence="1 2">
    <name type="scientific">Altericroceibacterium indicum</name>
    <dbReference type="NCBI Taxonomy" id="374177"/>
    <lineage>
        <taxon>Bacteria</taxon>
        <taxon>Pseudomonadati</taxon>
        <taxon>Pseudomonadota</taxon>
        <taxon>Alphaproteobacteria</taxon>
        <taxon>Sphingomonadales</taxon>
        <taxon>Erythrobacteraceae</taxon>
        <taxon>Altericroceibacterium</taxon>
    </lineage>
</organism>
<dbReference type="PANTHER" id="PTHR11941">
    <property type="entry name" value="ENOYL-COA HYDRATASE-RELATED"/>
    <property type="match status" value="1"/>
</dbReference>
<dbReference type="Proteomes" id="UP000460561">
    <property type="component" value="Unassembled WGS sequence"/>
</dbReference>
<dbReference type="OrthoDB" id="9802362at2"/>
<dbReference type="NCBIfam" id="NF006452">
    <property type="entry name" value="PRK08788.1"/>
    <property type="match status" value="1"/>
</dbReference>
<dbReference type="GO" id="GO:0003824">
    <property type="term" value="F:catalytic activity"/>
    <property type="evidence" value="ECO:0007669"/>
    <property type="project" value="UniProtKB-ARBA"/>
</dbReference>
<dbReference type="InterPro" id="IPR001753">
    <property type="entry name" value="Enoyl-CoA_hydra/iso"/>
</dbReference>
<dbReference type="AlphaFoldDB" id="A0A845A565"/>
<dbReference type="InterPro" id="IPR029045">
    <property type="entry name" value="ClpP/crotonase-like_dom_sf"/>
</dbReference>
<keyword evidence="2" id="KW-1185">Reference proteome</keyword>
<sequence length="320" mass="35647">MNQLAGRLKTVEADKRTFSDGSAIGFGEGDEYLVRESALHLAIEDDLFALKELEVFYDSQMQALWTYMRPEGRPSFTPTMLHDFENWQRLISASFGPEKVPLRYLVLGSRCPNVFCFGGDLYLFQKLIKQRNREALVHYGHRCVQILHRNMRALDLPVLTVGLVQGAALGGGFEALMSFDYIIAERTATFGLPEILFGLFPGMGAHAFLTRKIGAAAADRMITSNQTYSAEELYSLGLVQQLAEPGEGLQACRDFIAKSGRRHAGLVNARRAARMASPLHLAELERITEIWADTALQLSDQDLKVMSRLTRAQDKVAGMA</sequence>
<dbReference type="Gene3D" id="3.90.226.10">
    <property type="entry name" value="2-enoyl-CoA Hydratase, Chain A, domain 1"/>
    <property type="match status" value="1"/>
</dbReference>
<accession>A0A845A565</accession>
<evidence type="ECO:0000313" key="1">
    <source>
        <dbReference type="EMBL" id="MXP25330.1"/>
    </source>
</evidence>
<dbReference type="GO" id="GO:0006635">
    <property type="term" value="P:fatty acid beta-oxidation"/>
    <property type="evidence" value="ECO:0007669"/>
    <property type="project" value="TreeGrafter"/>
</dbReference>
<dbReference type="Gene3D" id="6.20.390.30">
    <property type="match status" value="1"/>
</dbReference>
<reference evidence="1 2" key="1">
    <citation type="submission" date="2019-12" db="EMBL/GenBank/DDBJ databases">
        <title>Genomic-based taxomic classification of the family Erythrobacteraceae.</title>
        <authorList>
            <person name="Xu L."/>
        </authorList>
    </citation>
    <scope>NUCLEOTIDE SEQUENCE [LARGE SCALE GENOMIC DNA]</scope>
    <source>
        <strain evidence="1 2">DSM 18604</strain>
    </source>
</reference>
<gene>
    <name evidence="1" type="ORF">GRI39_04625</name>
</gene>
<comment type="caution">
    <text evidence="1">The sequence shown here is derived from an EMBL/GenBank/DDBJ whole genome shotgun (WGS) entry which is preliminary data.</text>
</comment>